<protein>
    <submittedName>
        <fullName evidence="1">TIGR03067 domain-containing protein</fullName>
    </submittedName>
</protein>
<dbReference type="AlphaFoldDB" id="A0AAU7C864"/>
<accession>A0AAU7C864</accession>
<dbReference type="NCBIfam" id="TIGR03067">
    <property type="entry name" value="Planc_TIGR03067"/>
    <property type="match status" value="1"/>
</dbReference>
<gene>
    <name evidence="1" type="ORF">V5E97_24340</name>
</gene>
<sequence>MWHFALTILASGLLFFADAPRSDLDLFQGTWRIARERRNLENSDRTNEPSLMIFEGNSLTWKTKDAEAKTTFKIDTTTTPKAFDLQGKLFNFPVTLLGYYMFKGDALLIRISDRGKRPSRFPSPQLETGETEYVLIREKAAK</sequence>
<dbReference type="EMBL" id="CP155447">
    <property type="protein sequence ID" value="XBH01474.1"/>
    <property type="molecule type" value="Genomic_DNA"/>
</dbReference>
<organism evidence="1">
    <name type="scientific">Singulisphaera sp. Ch08</name>
    <dbReference type="NCBI Taxonomy" id="3120278"/>
    <lineage>
        <taxon>Bacteria</taxon>
        <taxon>Pseudomonadati</taxon>
        <taxon>Planctomycetota</taxon>
        <taxon>Planctomycetia</taxon>
        <taxon>Isosphaerales</taxon>
        <taxon>Isosphaeraceae</taxon>
        <taxon>Singulisphaera</taxon>
    </lineage>
</organism>
<evidence type="ECO:0000313" key="1">
    <source>
        <dbReference type="EMBL" id="XBH01474.1"/>
    </source>
</evidence>
<dbReference type="InterPro" id="IPR017504">
    <property type="entry name" value="CHP03067_Planctomycetes"/>
</dbReference>
<reference evidence="1" key="1">
    <citation type="submission" date="2024-05" db="EMBL/GenBank/DDBJ databases">
        <title>Planctomycetes of the genus Singulisphaera possess chitinolytic capabilities.</title>
        <authorList>
            <person name="Ivanova A."/>
        </authorList>
    </citation>
    <scope>NUCLEOTIDE SEQUENCE</scope>
    <source>
        <strain evidence="1">Ch08T</strain>
    </source>
</reference>
<dbReference type="RefSeq" id="WP_406694197.1">
    <property type="nucleotide sequence ID" value="NZ_CP155447.1"/>
</dbReference>
<proteinExistence type="predicted"/>
<name>A0AAU7C864_9BACT</name>